<protein>
    <recommendedName>
        <fullName evidence="1">Large ribosomal subunit protein mL59 domain-containing protein</fullName>
    </recommendedName>
</protein>
<proteinExistence type="predicted"/>
<reference evidence="2" key="1">
    <citation type="submission" date="2023-08" db="EMBL/GenBank/DDBJ databases">
        <title>Reference Genome Resource for the Citrus Pathogen Phytophthora citrophthora.</title>
        <authorList>
            <person name="Moller H."/>
            <person name="Coetzee B."/>
            <person name="Rose L.J."/>
            <person name="Van Niekerk J.M."/>
        </authorList>
    </citation>
    <scope>NUCLEOTIDE SEQUENCE</scope>
    <source>
        <strain evidence="2">STE-U-9442</strain>
    </source>
</reference>
<evidence type="ECO:0000259" key="1">
    <source>
        <dbReference type="Pfam" id="PF18126"/>
    </source>
</evidence>
<dbReference type="Proteomes" id="UP001259832">
    <property type="component" value="Unassembled WGS sequence"/>
</dbReference>
<dbReference type="Pfam" id="PF18126">
    <property type="entry name" value="Mitoc_mL59"/>
    <property type="match status" value="1"/>
</dbReference>
<sequence length="166" mass="19203">MKLFAKIQNHSFLLVENRMHTNRWFPRVAAIADRVTMSGIQRFLRLSAAEAEAAMKPRLVDGKWKQPLISGRKIAMVKKNAVRNGLVGTWEEGKGGWLETWDRPQKHHVMRPFKGHKNQRNEFERVKKVQAALEAMPSKIAEHKKSVKQAKPLKGLDKWLNETDPY</sequence>
<comment type="caution">
    <text evidence="2">The sequence shown here is derived from an EMBL/GenBank/DDBJ whole genome shotgun (WGS) entry which is preliminary data.</text>
</comment>
<feature type="domain" description="Large ribosomal subunit protein mL59" evidence="1">
    <location>
        <begin position="57"/>
        <end position="145"/>
    </location>
</feature>
<name>A0AAD9GR90_9STRA</name>
<accession>A0AAD9GR90</accession>
<dbReference type="InterPro" id="IPR040922">
    <property type="entry name" value="Ribosomal_mL59_dom"/>
</dbReference>
<keyword evidence="3" id="KW-1185">Reference proteome</keyword>
<dbReference type="AlphaFoldDB" id="A0AAD9GR90"/>
<gene>
    <name evidence="2" type="ORF">P3T76_004970</name>
</gene>
<organism evidence="2 3">
    <name type="scientific">Phytophthora citrophthora</name>
    <dbReference type="NCBI Taxonomy" id="4793"/>
    <lineage>
        <taxon>Eukaryota</taxon>
        <taxon>Sar</taxon>
        <taxon>Stramenopiles</taxon>
        <taxon>Oomycota</taxon>
        <taxon>Peronosporomycetes</taxon>
        <taxon>Peronosporales</taxon>
        <taxon>Peronosporaceae</taxon>
        <taxon>Phytophthora</taxon>
    </lineage>
</organism>
<evidence type="ECO:0000313" key="2">
    <source>
        <dbReference type="EMBL" id="KAK1943574.1"/>
    </source>
</evidence>
<evidence type="ECO:0000313" key="3">
    <source>
        <dbReference type="Proteomes" id="UP001259832"/>
    </source>
</evidence>
<dbReference type="EMBL" id="JASMQC010000007">
    <property type="protein sequence ID" value="KAK1943574.1"/>
    <property type="molecule type" value="Genomic_DNA"/>
</dbReference>